<keyword evidence="2" id="KW-1185">Reference proteome</keyword>
<proteinExistence type="predicted"/>
<dbReference type="RefSeq" id="WP_247956975.1">
    <property type="nucleotide sequence ID" value="NZ_CP078077.1"/>
</dbReference>
<organism evidence="1 2">
    <name type="scientific">Microbacterium galbinum</name>
    <dbReference type="NCBI Taxonomy" id="2851646"/>
    <lineage>
        <taxon>Bacteria</taxon>
        <taxon>Bacillati</taxon>
        <taxon>Actinomycetota</taxon>
        <taxon>Actinomycetes</taxon>
        <taxon>Micrococcales</taxon>
        <taxon>Microbacteriaceae</taxon>
        <taxon>Microbacterium</taxon>
    </lineage>
</organism>
<name>A0ABY4IPN9_9MICO</name>
<reference evidence="1 2" key="1">
    <citation type="submission" date="2021-06" db="EMBL/GenBank/DDBJ databases">
        <title>Genome-based taxonomic framework of Microbacterium strains isolated from marine environment, the description of four new species and reclassification of four preexisting species.</title>
        <authorList>
            <person name="Lee S.D."/>
            <person name="Kim S.-M."/>
            <person name="Byeon Y.-S."/>
            <person name="Yang H.L."/>
            <person name="Kim I.S."/>
        </authorList>
    </citation>
    <scope>NUCLEOTIDE SEQUENCE [LARGE SCALE GENOMIC DNA]</scope>
    <source>
        <strain evidence="1 2">SSW1-36</strain>
    </source>
</reference>
<gene>
    <name evidence="1" type="ORF">KV396_04450</name>
</gene>
<dbReference type="Proteomes" id="UP000831963">
    <property type="component" value="Chromosome"/>
</dbReference>
<sequence>MKRGKQAIMVPLILILIALTTSGCGLIGANQMNSDVAREQLDSAVEAVQTVVGEHWEVEVAPVISSCSRTHGQWVGTWTATTAEDRASSYDSVMGALSDLGFTTRILGPNSTTPSVGAQSSDGFGAEFVILNDGETIRLNVGSDCFVE</sequence>
<dbReference type="EMBL" id="CP078077">
    <property type="protein sequence ID" value="UPL13766.1"/>
    <property type="molecule type" value="Genomic_DNA"/>
</dbReference>
<accession>A0ABY4IPN9</accession>
<evidence type="ECO:0008006" key="3">
    <source>
        <dbReference type="Google" id="ProtNLM"/>
    </source>
</evidence>
<dbReference type="PROSITE" id="PS51257">
    <property type="entry name" value="PROKAR_LIPOPROTEIN"/>
    <property type="match status" value="1"/>
</dbReference>
<evidence type="ECO:0000313" key="2">
    <source>
        <dbReference type="Proteomes" id="UP000831963"/>
    </source>
</evidence>
<evidence type="ECO:0000313" key="1">
    <source>
        <dbReference type="EMBL" id="UPL13766.1"/>
    </source>
</evidence>
<protein>
    <recommendedName>
        <fullName evidence="3">Lipoprotein</fullName>
    </recommendedName>
</protein>